<dbReference type="PANTHER" id="PTHR46663:SF4">
    <property type="entry name" value="DIGUANYLATE CYCLASE DGCT-RELATED"/>
    <property type="match status" value="1"/>
</dbReference>
<dbReference type="NCBIfam" id="TIGR00254">
    <property type="entry name" value="GGDEF"/>
    <property type="match status" value="1"/>
</dbReference>
<dbReference type="InterPro" id="IPR043128">
    <property type="entry name" value="Rev_trsase/Diguanyl_cyclase"/>
</dbReference>
<dbReference type="SMART" id="SM00267">
    <property type="entry name" value="GGDEF"/>
    <property type="match status" value="1"/>
</dbReference>
<dbReference type="EMBL" id="FXYE01000001">
    <property type="protein sequence ID" value="SMX33201.1"/>
    <property type="molecule type" value="Genomic_DNA"/>
</dbReference>
<dbReference type="Proteomes" id="UP000202922">
    <property type="component" value="Unassembled WGS sequence"/>
</dbReference>
<evidence type="ECO:0000313" key="3">
    <source>
        <dbReference type="Proteomes" id="UP000202922"/>
    </source>
</evidence>
<evidence type="ECO:0000313" key="2">
    <source>
        <dbReference type="EMBL" id="SMX33201.1"/>
    </source>
</evidence>
<dbReference type="Pfam" id="PF00990">
    <property type="entry name" value="GGDEF"/>
    <property type="match status" value="1"/>
</dbReference>
<feature type="domain" description="GGDEF" evidence="1">
    <location>
        <begin position="180"/>
        <end position="314"/>
    </location>
</feature>
<dbReference type="SUPFAM" id="SSF55073">
    <property type="entry name" value="Nucleotide cyclase"/>
    <property type="match status" value="1"/>
</dbReference>
<protein>
    <submittedName>
        <fullName evidence="2">Diguanylate cyclase DosC</fullName>
        <ecNumber evidence="2">2.7.7.65</ecNumber>
    </submittedName>
</protein>
<accession>A0A238JRD0</accession>
<gene>
    <name evidence="2" type="primary">dosC</name>
    <name evidence="2" type="ORF">COL8621_00976</name>
</gene>
<organism evidence="2 3">
    <name type="scientific">Actibacterium lipolyticum</name>
    <dbReference type="NCBI Taxonomy" id="1524263"/>
    <lineage>
        <taxon>Bacteria</taxon>
        <taxon>Pseudomonadati</taxon>
        <taxon>Pseudomonadota</taxon>
        <taxon>Alphaproteobacteria</taxon>
        <taxon>Rhodobacterales</taxon>
        <taxon>Roseobacteraceae</taxon>
        <taxon>Actibacterium</taxon>
    </lineage>
</organism>
<dbReference type="PANTHER" id="PTHR46663">
    <property type="entry name" value="DIGUANYLATE CYCLASE DGCT-RELATED"/>
    <property type="match status" value="1"/>
</dbReference>
<reference evidence="3" key="1">
    <citation type="submission" date="2017-05" db="EMBL/GenBank/DDBJ databases">
        <authorList>
            <person name="Rodrigo-Torres L."/>
            <person name="Arahal R. D."/>
            <person name="Lucena T."/>
        </authorList>
    </citation>
    <scope>NUCLEOTIDE SEQUENCE [LARGE SCALE GENOMIC DNA]</scope>
    <source>
        <strain evidence="3">CECT 8621</strain>
    </source>
</reference>
<name>A0A238JRD0_9RHOB</name>
<keyword evidence="2" id="KW-0548">Nucleotidyltransferase</keyword>
<keyword evidence="2" id="KW-0808">Transferase</keyword>
<keyword evidence="3" id="KW-1185">Reference proteome</keyword>
<dbReference type="AlphaFoldDB" id="A0A238JRD0"/>
<proteinExistence type="predicted"/>
<dbReference type="Gene3D" id="3.30.70.270">
    <property type="match status" value="1"/>
</dbReference>
<dbReference type="EC" id="2.7.7.65" evidence="2"/>
<dbReference type="InterPro" id="IPR042463">
    <property type="entry name" value="HNOB_dom_associated_sf"/>
</dbReference>
<dbReference type="InterPro" id="IPR029787">
    <property type="entry name" value="Nucleotide_cyclase"/>
</dbReference>
<dbReference type="GO" id="GO:0052621">
    <property type="term" value="F:diguanylate cyclase activity"/>
    <property type="evidence" value="ECO:0007669"/>
    <property type="project" value="UniProtKB-EC"/>
</dbReference>
<sequence>MARLMPMHVMIDPAGDIRAIGPTLQKMRPSEQMVGRKFLDVFAPRRPRNVSTLEQLLMAEGERLQLSFRQPPQTDLKGLIIHLGDDIGALVNLSFGISVVDAVADYGLTVGDFAITDLTVEMLYLVEAKTAVMDESHKLNQRLQGAKNEAEEQAFTDTLTGLKNRRAMDHQLIQLIDDGRPFALMHLDLDYFKKVNDTYGHAAGDHVLQHVARVLVDETRSTDTIVRAGGDEFVLIFEGLIDTKRLNAIAYRIIAKLEQPITFNSHPCEISASIGTTISSSYDAPEIEKMLYDADAALYASKRAGRARATIAGDWHLSDERERPETPR</sequence>
<evidence type="ECO:0000259" key="1">
    <source>
        <dbReference type="PROSITE" id="PS50887"/>
    </source>
</evidence>
<dbReference type="InterPro" id="IPR000160">
    <property type="entry name" value="GGDEF_dom"/>
</dbReference>
<dbReference type="CDD" id="cd01949">
    <property type="entry name" value="GGDEF"/>
    <property type="match status" value="1"/>
</dbReference>
<dbReference type="Gene3D" id="3.30.450.260">
    <property type="entry name" value="Haem NO binding associated domain"/>
    <property type="match status" value="1"/>
</dbReference>
<dbReference type="FunFam" id="3.30.70.270:FF:000001">
    <property type="entry name" value="Diguanylate cyclase domain protein"/>
    <property type="match status" value="1"/>
</dbReference>
<dbReference type="PROSITE" id="PS50887">
    <property type="entry name" value="GGDEF"/>
    <property type="match status" value="1"/>
</dbReference>
<dbReference type="InterPro" id="IPR052163">
    <property type="entry name" value="DGC-Regulatory_Protein"/>
</dbReference>